<dbReference type="Proteomes" id="UP001642464">
    <property type="component" value="Unassembled WGS sequence"/>
</dbReference>
<gene>
    <name evidence="1" type="ORF">SCF082_LOCUS28581</name>
</gene>
<accession>A0ABP0MQ31</accession>
<evidence type="ECO:0000313" key="2">
    <source>
        <dbReference type="Proteomes" id="UP001642464"/>
    </source>
</evidence>
<reference evidence="1 2" key="1">
    <citation type="submission" date="2024-02" db="EMBL/GenBank/DDBJ databases">
        <authorList>
            <person name="Chen Y."/>
            <person name="Shah S."/>
            <person name="Dougan E. K."/>
            <person name="Thang M."/>
            <person name="Chan C."/>
        </authorList>
    </citation>
    <scope>NUCLEOTIDE SEQUENCE [LARGE SCALE GENOMIC DNA]</scope>
</reference>
<dbReference type="EMBL" id="CAXAMM010022558">
    <property type="protein sequence ID" value="CAK9052190.1"/>
    <property type="molecule type" value="Genomic_DNA"/>
</dbReference>
<name>A0ABP0MQ31_9DINO</name>
<protein>
    <submittedName>
        <fullName evidence="1">Uncharacterized protein</fullName>
    </submittedName>
</protein>
<evidence type="ECO:0000313" key="1">
    <source>
        <dbReference type="EMBL" id="CAK9052190.1"/>
    </source>
</evidence>
<comment type="caution">
    <text evidence="1">The sequence shown here is derived from an EMBL/GenBank/DDBJ whole genome shotgun (WGS) entry which is preliminary data.</text>
</comment>
<organism evidence="1 2">
    <name type="scientific">Durusdinium trenchii</name>
    <dbReference type="NCBI Taxonomy" id="1381693"/>
    <lineage>
        <taxon>Eukaryota</taxon>
        <taxon>Sar</taxon>
        <taxon>Alveolata</taxon>
        <taxon>Dinophyceae</taxon>
        <taxon>Suessiales</taxon>
        <taxon>Symbiodiniaceae</taxon>
        <taxon>Durusdinium</taxon>
    </lineage>
</organism>
<feature type="non-terminal residue" evidence="1">
    <location>
        <position position="112"/>
    </location>
</feature>
<keyword evidence="2" id="KW-1185">Reference proteome</keyword>
<proteinExistence type="predicted"/>
<sequence>MPGAGDAASGYQKKLTVSVLVALKARWMDAGFCFEENQDVTCFNLTRFWPISFYVSNHLDIALYISVAYDMLCSFSIIDIRSGSSVELGAARTSLVRLPGLPLLRGNWLQPL</sequence>